<reference evidence="2" key="1">
    <citation type="journal article" date="2019" name="Int. J. Syst. Evol. Microbiol.">
        <title>The Global Catalogue of Microorganisms (GCM) 10K type strain sequencing project: providing services to taxonomists for standard genome sequencing and annotation.</title>
        <authorList>
            <consortium name="The Broad Institute Genomics Platform"/>
            <consortium name="The Broad Institute Genome Sequencing Center for Infectious Disease"/>
            <person name="Wu L."/>
            <person name="Ma J."/>
        </authorList>
    </citation>
    <scope>NUCLEOTIDE SEQUENCE [LARGE SCALE GENOMIC DNA]</scope>
    <source>
        <strain evidence="2">TBRC 1826</strain>
    </source>
</reference>
<keyword evidence="2" id="KW-1185">Reference proteome</keyword>
<dbReference type="RefSeq" id="WP_378529424.1">
    <property type="nucleotide sequence ID" value="NZ_JBHSBH010000003.1"/>
</dbReference>
<dbReference type="Proteomes" id="UP001595847">
    <property type="component" value="Unassembled WGS sequence"/>
</dbReference>
<comment type="caution">
    <text evidence="1">The sequence shown here is derived from an EMBL/GenBank/DDBJ whole genome shotgun (WGS) entry which is preliminary data.</text>
</comment>
<dbReference type="EMBL" id="JBHSBH010000003">
    <property type="protein sequence ID" value="MFC3994552.1"/>
    <property type="molecule type" value="Genomic_DNA"/>
</dbReference>
<proteinExistence type="predicted"/>
<name>A0ABV8FEL5_9ACTN</name>
<organism evidence="1 2">
    <name type="scientific">Nocardiopsis sediminis</name>
    <dbReference type="NCBI Taxonomy" id="1778267"/>
    <lineage>
        <taxon>Bacteria</taxon>
        <taxon>Bacillati</taxon>
        <taxon>Actinomycetota</taxon>
        <taxon>Actinomycetes</taxon>
        <taxon>Streptosporangiales</taxon>
        <taxon>Nocardiopsidaceae</taxon>
        <taxon>Nocardiopsis</taxon>
    </lineage>
</organism>
<evidence type="ECO:0000313" key="1">
    <source>
        <dbReference type="EMBL" id="MFC3994552.1"/>
    </source>
</evidence>
<dbReference type="Pfam" id="PF15698">
    <property type="entry name" value="Phosphatase"/>
    <property type="match status" value="1"/>
</dbReference>
<gene>
    <name evidence="1" type="ORF">ACFOVU_01390</name>
</gene>
<sequence>MTPPSRAELIAHLVRTGIAGHVDTPRQNNLRHYRRLCHKDPYYQFGLTFAHEWSFSEVLSLMSKRCGVVADESYLWGIDTIDPDRTVDALEAVADRLAEAAQRRERVMFATGHPRNLADIYREWAIALEERGCEVVTAAAGYAYEVATEQPPHRRVLVWRDRIGMVMDGRSPRHSHHPFAMRAALTELSDRGEPWPQLVIADHGFAGAAGEAGVPTLGFADSNDPALFLGEHEGKLVATVPLDDGYTTEDYRPLSAYVLHRAGLDGQGSSGGAFIPTP</sequence>
<accession>A0ABV8FEL5</accession>
<dbReference type="InterPro" id="IPR031423">
    <property type="entry name" value="Phosphatase_SCO2771"/>
</dbReference>
<protein>
    <submittedName>
        <fullName evidence="1">Phosphatase</fullName>
    </submittedName>
</protein>
<evidence type="ECO:0000313" key="2">
    <source>
        <dbReference type="Proteomes" id="UP001595847"/>
    </source>
</evidence>